<evidence type="ECO:0000313" key="3">
    <source>
        <dbReference type="Proteomes" id="UP000193560"/>
    </source>
</evidence>
<keyword evidence="3" id="KW-1185">Reference proteome</keyword>
<feature type="domain" description="Reverse transcriptase zinc-binding" evidence="1">
    <location>
        <begin position="130"/>
        <end position="195"/>
    </location>
</feature>
<protein>
    <recommendedName>
        <fullName evidence="1">Reverse transcriptase zinc-binding domain-containing protein</fullName>
    </recommendedName>
</protein>
<accession>A0A1X2I399</accession>
<organism evidence="2 3">
    <name type="scientific">Absidia repens</name>
    <dbReference type="NCBI Taxonomy" id="90262"/>
    <lineage>
        <taxon>Eukaryota</taxon>
        <taxon>Fungi</taxon>
        <taxon>Fungi incertae sedis</taxon>
        <taxon>Mucoromycota</taxon>
        <taxon>Mucoromycotina</taxon>
        <taxon>Mucoromycetes</taxon>
        <taxon>Mucorales</taxon>
        <taxon>Cunninghamellaceae</taxon>
        <taxon>Absidia</taxon>
    </lineage>
</organism>
<dbReference type="Proteomes" id="UP000193560">
    <property type="component" value="Unassembled WGS sequence"/>
</dbReference>
<name>A0A1X2I399_9FUNG</name>
<evidence type="ECO:0000313" key="2">
    <source>
        <dbReference type="EMBL" id="ORZ07456.1"/>
    </source>
</evidence>
<dbReference type="OrthoDB" id="2233730at2759"/>
<comment type="caution">
    <text evidence="2">The sequence shown here is derived from an EMBL/GenBank/DDBJ whole genome shotgun (WGS) entry which is preliminary data.</text>
</comment>
<sequence length="281" mass="32442">MCLHLPLTVFFSNISTNHWLLQKGHRKDQGHTFFVIDEILHCLRPKVDTDQRRYPRLLKHLLKDVLGGNIQLHDWAMDLITTRPVSTVTAPLADIIHWSVEPNQLLTTSFLRYVYPPFSTKSSPLSPAGTDIFWKAPMTPEARTIWYKILVGKVPLRHFLRQIGRSTSSLCHLCTTSFEDTLHFLVGCPTKNDVWTSVLGYFFPHLHFSIDCLYTIMTTLTWPSTIWNPSHLLVVIGTTLRCIWIGHWQSSIHDIPFQRQHLVKRAIRGTLHILTPLPLDD</sequence>
<dbReference type="EMBL" id="MCGE01000035">
    <property type="protein sequence ID" value="ORZ07456.1"/>
    <property type="molecule type" value="Genomic_DNA"/>
</dbReference>
<gene>
    <name evidence="2" type="ORF">BCR42DRAFT_472311</name>
</gene>
<dbReference type="AlphaFoldDB" id="A0A1X2I399"/>
<reference evidence="2 3" key="1">
    <citation type="submission" date="2016-07" db="EMBL/GenBank/DDBJ databases">
        <title>Pervasive Adenine N6-methylation of Active Genes in Fungi.</title>
        <authorList>
            <consortium name="DOE Joint Genome Institute"/>
            <person name="Mondo S.J."/>
            <person name="Dannebaum R.O."/>
            <person name="Kuo R.C."/>
            <person name="Labutti K."/>
            <person name="Haridas S."/>
            <person name="Kuo A."/>
            <person name="Salamov A."/>
            <person name="Ahrendt S.R."/>
            <person name="Lipzen A."/>
            <person name="Sullivan W."/>
            <person name="Andreopoulos W.B."/>
            <person name="Clum A."/>
            <person name="Lindquist E."/>
            <person name="Daum C."/>
            <person name="Ramamoorthy G.K."/>
            <person name="Gryganskyi A."/>
            <person name="Culley D."/>
            <person name="Magnuson J.K."/>
            <person name="James T.Y."/>
            <person name="O'Malley M.A."/>
            <person name="Stajich J.E."/>
            <person name="Spatafora J.W."/>
            <person name="Visel A."/>
            <person name="Grigoriev I.V."/>
        </authorList>
    </citation>
    <scope>NUCLEOTIDE SEQUENCE [LARGE SCALE GENOMIC DNA]</scope>
    <source>
        <strain evidence="2 3">NRRL 1336</strain>
    </source>
</reference>
<evidence type="ECO:0000259" key="1">
    <source>
        <dbReference type="Pfam" id="PF13966"/>
    </source>
</evidence>
<dbReference type="Pfam" id="PF13966">
    <property type="entry name" value="zf-RVT"/>
    <property type="match status" value="1"/>
</dbReference>
<dbReference type="InterPro" id="IPR026960">
    <property type="entry name" value="RVT-Znf"/>
</dbReference>
<proteinExistence type="predicted"/>